<evidence type="ECO:0000313" key="3">
    <source>
        <dbReference type="Proteomes" id="UP001499863"/>
    </source>
</evidence>
<evidence type="ECO:0000256" key="1">
    <source>
        <dbReference type="SAM" id="Phobius"/>
    </source>
</evidence>
<protein>
    <submittedName>
        <fullName evidence="2">Uncharacterized protein</fullName>
    </submittedName>
</protein>
<accession>A0ABN1YEE0</accession>
<keyword evidence="3" id="KW-1185">Reference proteome</keyword>
<evidence type="ECO:0000313" key="2">
    <source>
        <dbReference type="EMBL" id="GAA1406325.1"/>
    </source>
</evidence>
<proteinExistence type="predicted"/>
<feature type="transmembrane region" description="Helical" evidence="1">
    <location>
        <begin position="26"/>
        <end position="46"/>
    </location>
</feature>
<reference evidence="2 3" key="1">
    <citation type="journal article" date="2019" name="Int. J. Syst. Evol. Microbiol.">
        <title>The Global Catalogue of Microorganisms (GCM) 10K type strain sequencing project: providing services to taxonomists for standard genome sequencing and annotation.</title>
        <authorList>
            <consortium name="The Broad Institute Genomics Platform"/>
            <consortium name="The Broad Institute Genome Sequencing Center for Infectious Disease"/>
            <person name="Wu L."/>
            <person name="Ma J."/>
        </authorList>
    </citation>
    <scope>NUCLEOTIDE SEQUENCE [LARGE SCALE GENOMIC DNA]</scope>
    <source>
        <strain evidence="2 3">JCM 12393</strain>
    </source>
</reference>
<name>A0ABN1YEE0_9ACTN</name>
<comment type="caution">
    <text evidence="2">The sequence shown here is derived from an EMBL/GenBank/DDBJ whole genome shotgun (WGS) entry which is preliminary data.</text>
</comment>
<keyword evidence="1" id="KW-0472">Membrane</keyword>
<keyword evidence="1" id="KW-0812">Transmembrane</keyword>
<dbReference type="EMBL" id="BAAAKJ010000307">
    <property type="protein sequence ID" value="GAA1406325.1"/>
    <property type="molecule type" value="Genomic_DNA"/>
</dbReference>
<sequence length="49" mass="5200">MNDDTQDDYRAAATWPDGRPPAPARWAAAYAVTVAALLLVIALLLATTT</sequence>
<gene>
    <name evidence="2" type="ORF">GCM10009639_54100</name>
</gene>
<organism evidence="2 3">
    <name type="scientific">Kitasatospora putterlickiae</name>
    <dbReference type="NCBI Taxonomy" id="221725"/>
    <lineage>
        <taxon>Bacteria</taxon>
        <taxon>Bacillati</taxon>
        <taxon>Actinomycetota</taxon>
        <taxon>Actinomycetes</taxon>
        <taxon>Kitasatosporales</taxon>
        <taxon>Streptomycetaceae</taxon>
        <taxon>Kitasatospora</taxon>
    </lineage>
</organism>
<dbReference type="Proteomes" id="UP001499863">
    <property type="component" value="Unassembled WGS sequence"/>
</dbReference>
<keyword evidence="1" id="KW-1133">Transmembrane helix</keyword>